<keyword evidence="1" id="KW-0489">Methyltransferase</keyword>
<feature type="compositionally biased region" description="Basic residues" evidence="4">
    <location>
        <begin position="238"/>
        <end position="248"/>
    </location>
</feature>
<dbReference type="PRINTS" id="PR00508">
    <property type="entry name" value="S21N4MTFRASE"/>
</dbReference>
<keyword evidence="2" id="KW-0808">Transferase</keyword>
<accession>A0ABW2BV93</accession>
<dbReference type="EC" id="2.1.1.-" evidence="3"/>
<feature type="region of interest" description="Disordered" evidence="4">
    <location>
        <begin position="236"/>
        <end position="260"/>
    </location>
</feature>
<dbReference type="InterPro" id="IPR002941">
    <property type="entry name" value="DNA_methylase_N4/N6"/>
</dbReference>
<evidence type="ECO:0000256" key="3">
    <source>
        <dbReference type="RuleBase" id="RU362026"/>
    </source>
</evidence>
<dbReference type="Gene3D" id="3.40.50.150">
    <property type="entry name" value="Vaccinia Virus protein VP39"/>
    <property type="match status" value="1"/>
</dbReference>
<name>A0ABW2BV93_9PSEU</name>
<dbReference type="Proteomes" id="UP001596337">
    <property type="component" value="Unassembled WGS sequence"/>
</dbReference>
<reference evidence="7" key="1">
    <citation type="journal article" date="2019" name="Int. J. Syst. Evol. Microbiol.">
        <title>The Global Catalogue of Microorganisms (GCM) 10K type strain sequencing project: providing services to taxonomists for standard genome sequencing and annotation.</title>
        <authorList>
            <consortium name="The Broad Institute Genomics Platform"/>
            <consortium name="The Broad Institute Genome Sequencing Center for Infectious Disease"/>
            <person name="Wu L."/>
            <person name="Ma J."/>
        </authorList>
    </citation>
    <scope>NUCLEOTIDE SEQUENCE [LARGE SCALE GENOMIC DNA]</scope>
    <source>
        <strain evidence="7">KCTC 32255</strain>
    </source>
</reference>
<evidence type="ECO:0000259" key="5">
    <source>
        <dbReference type="Pfam" id="PF01555"/>
    </source>
</evidence>
<evidence type="ECO:0000256" key="1">
    <source>
        <dbReference type="ARBA" id="ARBA00022603"/>
    </source>
</evidence>
<dbReference type="InterPro" id="IPR029063">
    <property type="entry name" value="SAM-dependent_MTases_sf"/>
</dbReference>
<dbReference type="EMBL" id="JBHSXX010000001">
    <property type="protein sequence ID" value="MFC6866967.1"/>
    <property type="molecule type" value="Genomic_DNA"/>
</dbReference>
<organism evidence="6 7">
    <name type="scientific">Haloechinothrix salitolerans</name>
    <dbReference type="NCBI Taxonomy" id="926830"/>
    <lineage>
        <taxon>Bacteria</taxon>
        <taxon>Bacillati</taxon>
        <taxon>Actinomycetota</taxon>
        <taxon>Actinomycetes</taxon>
        <taxon>Pseudonocardiales</taxon>
        <taxon>Pseudonocardiaceae</taxon>
        <taxon>Haloechinothrix</taxon>
    </lineage>
</organism>
<gene>
    <name evidence="6" type="ORF">ACFQGD_07390</name>
</gene>
<proteinExistence type="inferred from homology"/>
<evidence type="ECO:0000256" key="4">
    <source>
        <dbReference type="SAM" id="MobiDB-lite"/>
    </source>
</evidence>
<dbReference type="SUPFAM" id="SSF53335">
    <property type="entry name" value="S-adenosyl-L-methionine-dependent methyltransferases"/>
    <property type="match status" value="1"/>
</dbReference>
<comment type="caution">
    <text evidence="6">The sequence shown here is derived from an EMBL/GenBank/DDBJ whole genome shotgun (WGS) entry which is preliminary data.</text>
</comment>
<sequence length="353" mass="40111">MNSIYYRDGHAELHVGDALDVMATLPSASVDCVVTSPPQWGMRDYETAEWSGGNPRCQHTLGTTPHQRRTAKKTRIGSHHTRREKHCRRCGAISRDRQYGLESTIEEYVRRLRQVSREIARLLTPEGTFWLNLRDCYSYHNGGTGTTRTAQGEDPHAVIRHKSLMGVPWRLALDLQHDGWIIRNAVAWHKPNALPDPASDRFSSRYEMVFLLVKQPSYYFDLSQVLERLSQSRPAYRKDHRGGNKPHTVKSPWRPGHRGKNPGDVWSVPTRPLPDAHCAPFPIDLAWRCIAAGCPENGRVLDPFSGAGTTGLAASSLGRFFQGIDLRSDYHEIFLRRRSRNVTPHQPRSVRQA</sequence>
<feature type="domain" description="DNA methylase N-4/N-6" evidence="5">
    <location>
        <begin position="30"/>
        <end position="334"/>
    </location>
</feature>
<comment type="similarity">
    <text evidence="3">Belongs to the N(4)/N(6)-methyltransferase family.</text>
</comment>
<feature type="region of interest" description="Disordered" evidence="4">
    <location>
        <begin position="51"/>
        <end position="81"/>
    </location>
</feature>
<dbReference type="RefSeq" id="WP_345390281.1">
    <property type="nucleotide sequence ID" value="NZ_BAABLA010000004.1"/>
</dbReference>
<evidence type="ECO:0000313" key="6">
    <source>
        <dbReference type="EMBL" id="MFC6866967.1"/>
    </source>
</evidence>
<evidence type="ECO:0000313" key="7">
    <source>
        <dbReference type="Proteomes" id="UP001596337"/>
    </source>
</evidence>
<keyword evidence="7" id="KW-1185">Reference proteome</keyword>
<dbReference type="Pfam" id="PF01555">
    <property type="entry name" value="N6_N4_Mtase"/>
    <property type="match status" value="1"/>
</dbReference>
<evidence type="ECO:0000256" key="2">
    <source>
        <dbReference type="ARBA" id="ARBA00022679"/>
    </source>
</evidence>
<feature type="compositionally biased region" description="Basic residues" evidence="4">
    <location>
        <begin position="66"/>
        <end position="81"/>
    </location>
</feature>
<protein>
    <recommendedName>
        <fullName evidence="3">Methyltransferase</fullName>
        <ecNumber evidence="3">2.1.1.-</ecNumber>
    </recommendedName>
</protein>
<dbReference type="InterPro" id="IPR001091">
    <property type="entry name" value="RM_Methyltransferase"/>
</dbReference>